<dbReference type="Pfam" id="PF17853">
    <property type="entry name" value="GGDEF_2"/>
    <property type="match status" value="1"/>
</dbReference>
<evidence type="ECO:0000313" key="12">
    <source>
        <dbReference type="EMBL" id="MBB6730678.1"/>
    </source>
</evidence>
<dbReference type="SMART" id="SM00342">
    <property type="entry name" value="HTH_ARAC"/>
    <property type="match status" value="1"/>
</dbReference>
<evidence type="ECO:0000259" key="9">
    <source>
        <dbReference type="PROSITE" id="PS01124"/>
    </source>
</evidence>
<dbReference type="AlphaFoldDB" id="A0A7X0SIM2"/>
<dbReference type="GO" id="GO:0043565">
    <property type="term" value="F:sequence-specific DNA binding"/>
    <property type="evidence" value="ECO:0007669"/>
    <property type="project" value="InterPro"/>
</dbReference>
<dbReference type="InterPro" id="IPR009057">
    <property type="entry name" value="Homeodomain-like_sf"/>
</dbReference>
<evidence type="ECO:0000256" key="5">
    <source>
        <dbReference type="ARBA" id="ARBA00023015"/>
    </source>
</evidence>
<feature type="domain" description="Response regulatory" evidence="10">
    <location>
        <begin position="3"/>
        <end position="120"/>
    </location>
</feature>
<dbReference type="InterPro" id="IPR018060">
    <property type="entry name" value="HTH_AraC"/>
</dbReference>
<dbReference type="Proteomes" id="UP000564644">
    <property type="component" value="Unassembled WGS sequence"/>
</dbReference>
<dbReference type="InterPro" id="IPR000160">
    <property type="entry name" value="GGDEF_dom"/>
</dbReference>
<dbReference type="InterPro" id="IPR051552">
    <property type="entry name" value="HptR"/>
</dbReference>
<dbReference type="CDD" id="cd17536">
    <property type="entry name" value="REC_YesN-like"/>
    <property type="match status" value="1"/>
</dbReference>
<dbReference type="InterPro" id="IPR041522">
    <property type="entry name" value="CdaR_GGDEF"/>
</dbReference>
<protein>
    <submittedName>
        <fullName evidence="12">Response regulator transcription factor</fullName>
    </submittedName>
</protein>
<keyword evidence="4" id="KW-0902">Two-component regulatory system</keyword>
<dbReference type="InterPro" id="IPR020449">
    <property type="entry name" value="Tscrpt_reg_AraC-type_HTH"/>
</dbReference>
<gene>
    <name evidence="12" type="ORF">H7C18_07150</name>
</gene>
<feature type="domain" description="GGDEF" evidence="11">
    <location>
        <begin position="179"/>
        <end position="306"/>
    </location>
</feature>
<feature type="domain" description="HTH araC/xylS-type" evidence="9">
    <location>
        <begin position="434"/>
        <end position="532"/>
    </location>
</feature>
<keyword evidence="6" id="KW-0238">DNA-binding</keyword>
<keyword evidence="7" id="KW-0804">Transcription</keyword>
<dbReference type="Gene3D" id="3.40.50.2300">
    <property type="match status" value="1"/>
</dbReference>
<evidence type="ECO:0000256" key="8">
    <source>
        <dbReference type="PROSITE-ProRule" id="PRU00169"/>
    </source>
</evidence>
<dbReference type="SUPFAM" id="SSF52172">
    <property type="entry name" value="CheY-like"/>
    <property type="match status" value="1"/>
</dbReference>
<dbReference type="GO" id="GO:0000160">
    <property type="term" value="P:phosphorelay signal transduction system"/>
    <property type="evidence" value="ECO:0007669"/>
    <property type="project" value="UniProtKB-KW"/>
</dbReference>
<evidence type="ECO:0000259" key="11">
    <source>
        <dbReference type="PROSITE" id="PS50887"/>
    </source>
</evidence>
<dbReference type="PANTHER" id="PTHR42713">
    <property type="entry name" value="HISTIDINE KINASE-RELATED"/>
    <property type="match status" value="1"/>
</dbReference>
<keyword evidence="2" id="KW-0963">Cytoplasm</keyword>
<evidence type="ECO:0000256" key="1">
    <source>
        <dbReference type="ARBA" id="ARBA00004496"/>
    </source>
</evidence>
<dbReference type="PROSITE" id="PS50110">
    <property type="entry name" value="RESPONSE_REGULATORY"/>
    <property type="match status" value="1"/>
</dbReference>
<keyword evidence="13" id="KW-1185">Reference proteome</keyword>
<feature type="modified residue" description="4-aspartylphosphate" evidence="8">
    <location>
        <position position="55"/>
    </location>
</feature>
<dbReference type="GO" id="GO:0003700">
    <property type="term" value="F:DNA-binding transcription factor activity"/>
    <property type="evidence" value="ECO:0007669"/>
    <property type="project" value="InterPro"/>
</dbReference>
<dbReference type="PROSITE" id="PS50887">
    <property type="entry name" value="GGDEF"/>
    <property type="match status" value="1"/>
</dbReference>
<dbReference type="EMBL" id="JACJVO010000008">
    <property type="protein sequence ID" value="MBB6730678.1"/>
    <property type="molecule type" value="Genomic_DNA"/>
</dbReference>
<name>A0A7X0SIM2_9BACL</name>
<dbReference type="InterPro" id="IPR001789">
    <property type="entry name" value="Sig_transdc_resp-reg_receiver"/>
</dbReference>
<evidence type="ECO:0000256" key="6">
    <source>
        <dbReference type="ARBA" id="ARBA00023125"/>
    </source>
</evidence>
<dbReference type="Gene3D" id="1.10.10.60">
    <property type="entry name" value="Homeodomain-like"/>
    <property type="match status" value="2"/>
</dbReference>
<evidence type="ECO:0000256" key="4">
    <source>
        <dbReference type="ARBA" id="ARBA00023012"/>
    </source>
</evidence>
<dbReference type="InterPro" id="IPR011006">
    <property type="entry name" value="CheY-like_superfamily"/>
</dbReference>
<dbReference type="GO" id="GO:0005737">
    <property type="term" value="C:cytoplasm"/>
    <property type="evidence" value="ECO:0007669"/>
    <property type="project" value="UniProtKB-SubCell"/>
</dbReference>
<keyword evidence="5" id="KW-0805">Transcription regulation</keyword>
<dbReference type="SMART" id="SM00448">
    <property type="entry name" value="REC"/>
    <property type="match status" value="1"/>
</dbReference>
<keyword evidence="3 8" id="KW-0597">Phosphoprotein</keyword>
<evidence type="ECO:0000259" key="10">
    <source>
        <dbReference type="PROSITE" id="PS50110"/>
    </source>
</evidence>
<evidence type="ECO:0000256" key="7">
    <source>
        <dbReference type="ARBA" id="ARBA00023163"/>
    </source>
</evidence>
<dbReference type="PRINTS" id="PR00032">
    <property type="entry name" value="HTHARAC"/>
</dbReference>
<proteinExistence type="predicted"/>
<accession>A0A7X0SIM2</accession>
<dbReference type="SUPFAM" id="SSF46689">
    <property type="entry name" value="Homeodomain-like"/>
    <property type="match status" value="2"/>
</dbReference>
<dbReference type="PROSITE" id="PS01124">
    <property type="entry name" value="HTH_ARAC_FAMILY_2"/>
    <property type="match status" value="1"/>
</dbReference>
<evidence type="ECO:0000313" key="13">
    <source>
        <dbReference type="Proteomes" id="UP000564644"/>
    </source>
</evidence>
<dbReference type="Pfam" id="PF00072">
    <property type="entry name" value="Response_reg"/>
    <property type="match status" value="1"/>
</dbReference>
<evidence type="ECO:0000256" key="3">
    <source>
        <dbReference type="ARBA" id="ARBA00022553"/>
    </source>
</evidence>
<evidence type="ECO:0000256" key="2">
    <source>
        <dbReference type="ARBA" id="ARBA00022490"/>
    </source>
</evidence>
<reference evidence="12 13" key="1">
    <citation type="submission" date="2020-08" db="EMBL/GenBank/DDBJ databases">
        <title>Cohnella phylogeny.</title>
        <authorList>
            <person name="Dunlap C."/>
        </authorList>
    </citation>
    <scope>NUCLEOTIDE SEQUENCE [LARGE SCALE GENOMIC DNA]</scope>
    <source>
        <strain evidence="12 13">CBP 2801</strain>
    </source>
</reference>
<dbReference type="RefSeq" id="WP_185128339.1">
    <property type="nucleotide sequence ID" value="NZ_JACJVO010000008.1"/>
</dbReference>
<dbReference type="Pfam" id="PF12833">
    <property type="entry name" value="HTH_18"/>
    <property type="match status" value="1"/>
</dbReference>
<comment type="subcellular location">
    <subcellularLocation>
        <location evidence="1">Cytoplasm</location>
    </subcellularLocation>
</comment>
<dbReference type="PANTHER" id="PTHR42713:SF3">
    <property type="entry name" value="TRANSCRIPTIONAL REGULATORY PROTEIN HPTR"/>
    <property type="match status" value="1"/>
</dbReference>
<organism evidence="12 13">
    <name type="scientific">Cohnella zeiphila</name>
    <dbReference type="NCBI Taxonomy" id="2761120"/>
    <lineage>
        <taxon>Bacteria</taxon>
        <taxon>Bacillati</taxon>
        <taxon>Bacillota</taxon>
        <taxon>Bacilli</taxon>
        <taxon>Bacillales</taxon>
        <taxon>Paenibacillaceae</taxon>
        <taxon>Cohnella</taxon>
    </lineage>
</organism>
<comment type="caution">
    <text evidence="12">The sequence shown here is derived from an EMBL/GenBank/DDBJ whole genome shotgun (WGS) entry which is preliminary data.</text>
</comment>
<sequence>MFRMMIVDDEPLVRKGIATSIDWQEHGIEIVAEAGNGKDALQRLQSLPVDLVLADIRMPVMTGIEMSEQIKERYPDTAIVLLSGYEDFGYAKAALQIGIQNYLLKPASAEKLISVIVEIRDKKRQERQSLKQEMSRTRIFNENLPFLKYKLMSSLLKGELGAAEIEEKSRTLQIDLQGPEYHILLLDIDDFWLFSEKQSQKQNEAFTFAVFNIAEETLLSYFSGFVCYGELNRLVALVSSHKIHSLLAVCQEIQANVKRHLKLSVTIGIGQSCSSLADIRRSYQEAVQALKEKVYRGKGQVFLFAANQRQDVFDGERSAPFTAEEKTMVRHLKLMDEKELLQSIRQYFLRFASENIPFVEVKHACVRLVFLFIQELEEIGSPKDVVFGPQFIPHVAIERFEVVADLEAWLARMAAKLVRHIEENHRNTFKRTVKEAIRYMEGHYDQPISLTEVSDHVNVTPAYFSKLFKEEMGITFVKWLNRLRVEKAKALLKETSLKTYEIAEKVGYYDYKYFSNTFRKYTGVSPRDYRNR</sequence>